<feature type="non-terminal residue" evidence="1">
    <location>
        <position position="1"/>
    </location>
</feature>
<sequence>EGIPVQPIMVYNDGLTIGISRYLGRLLGLLFNDATYCKKFHKAYNVIHAMEFYQKSDQLRLTTLFASFNINDLCLNFSHQQVTDALEHFLHSYISSDHSIQGIKIATILQLVRLVLDEQYFIYNYNFYRQTTGSASGSSLTIPLVYIYLFYWQPDLLEDLINKNELFFRYRDEAFITWNRSEDELRTLLAMANA</sequence>
<dbReference type="PANTHER" id="PTHR21301">
    <property type="entry name" value="REVERSE TRANSCRIPTASE"/>
    <property type="match status" value="1"/>
</dbReference>
<dbReference type="EMBL" id="CAJOAX010025268">
    <property type="protein sequence ID" value="CAF4221840.1"/>
    <property type="molecule type" value="Genomic_DNA"/>
</dbReference>
<evidence type="ECO:0000313" key="2">
    <source>
        <dbReference type="Proteomes" id="UP000663823"/>
    </source>
</evidence>
<dbReference type="AlphaFoldDB" id="A0A820CVU2"/>
<name>A0A820CVU2_9BILA</name>
<evidence type="ECO:0000313" key="1">
    <source>
        <dbReference type="EMBL" id="CAF4221840.1"/>
    </source>
</evidence>
<protein>
    <recommendedName>
        <fullName evidence="3">Reverse transcriptase domain-containing protein</fullName>
    </recommendedName>
</protein>
<dbReference type="PANTHER" id="PTHR21301:SF10">
    <property type="entry name" value="REVERSE TRANSCRIPTASE DOMAIN-CONTAINING PROTEIN"/>
    <property type="match status" value="1"/>
</dbReference>
<reference evidence="1" key="1">
    <citation type="submission" date="2021-02" db="EMBL/GenBank/DDBJ databases">
        <authorList>
            <person name="Nowell W R."/>
        </authorList>
    </citation>
    <scope>NUCLEOTIDE SEQUENCE</scope>
</reference>
<comment type="caution">
    <text evidence="1">The sequence shown here is derived from an EMBL/GenBank/DDBJ whole genome shotgun (WGS) entry which is preliminary data.</text>
</comment>
<accession>A0A820CVU2</accession>
<organism evidence="1 2">
    <name type="scientific">Rotaria sordida</name>
    <dbReference type="NCBI Taxonomy" id="392033"/>
    <lineage>
        <taxon>Eukaryota</taxon>
        <taxon>Metazoa</taxon>
        <taxon>Spiralia</taxon>
        <taxon>Gnathifera</taxon>
        <taxon>Rotifera</taxon>
        <taxon>Eurotatoria</taxon>
        <taxon>Bdelloidea</taxon>
        <taxon>Philodinida</taxon>
        <taxon>Philodinidae</taxon>
        <taxon>Rotaria</taxon>
    </lineage>
</organism>
<dbReference type="Proteomes" id="UP000663823">
    <property type="component" value="Unassembled WGS sequence"/>
</dbReference>
<evidence type="ECO:0008006" key="3">
    <source>
        <dbReference type="Google" id="ProtNLM"/>
    </source>
</evidence>
<gene>
    <name evidence="1" type="ORF">OTI717_LOCUS39407</name>
</gene>
<proteinExistence type="predicted"/>